<evidence type="ECO:0000313" key="2">
    <source>
        <dbReference type="Proteomes" id="UP000696573"/>
    </source>
</evidence>
<evidence type="ECO:0000313" key="1">
    <source>
        <dbReference type="EMBL" id="CAH0026575.1"/>
    </source>
</evidence>
<name>A0A9N9YME2_9HYPO</name>
<proteinExistence type="predicted"/>
<gene>
    <name evidence="1" type="ORF">CRHIZ90672A_00002675</name>
</gene>
<dbReference type="EMBL" id="CABFNQ020000725">
    <property type="protein sequence ID" value="CAH0026575.1"/>
    <property type="molecule type" value="Genomic_DNA"/>
</dbReference>
<accession>A0A9N9YME2</accession>
<protein>
    <submittedName>
        <fullName evidence="1">Uncharacterized protein</fullName>
    </submittedName>
</protein>
<reference evidence="1" key="1">
    <citation type="submission" date="2021-10" db="EMBL/GenBank/DDBJ databases">
        <authorList>
            <person name="Piombo E."/>
        </authorList>
    </citation>
    <scope>NUCLEOTIDE SEQUENCE</scope>
</reference>
<dbReference type="Proteomes" id="UP000696573">
    <property type="component" value="Unassembled WGS sequence"/>
</dbReference>
<keyword evidence="2" id="KW-1185">Reference proteome</keyword>
<organism evidence="1 2">
    <name type="scientific">Clonostachys rhizophaga</name>
    <dbReference type="NCBI Taxonomy" id="160324"/>
    <lineage>
        <taxon>Eukaryota</taxon>
        <taxon>Fungi</taxon>
        <taxon>Dikarya</taxon>
        <taxon>Ascomycota</taxon>
        <taxon>Pezizomycotina</taxon>
        <taxon>Sordariomycetes</taxon>
        <taxon>Hypocreomycetidae</taxon>
        <taxon>Hypocreales</taxon>
        <taxon>Bionectriaceae</taxon>
        <taxon>Clonostachys</taxon>
    </lineage>
</organism>
<sequence length="84" mass="9445">MASVLCIYTPVVCAERAASGRASSWRLAMLTLAKFKSIVEEYSSSESDREYIIGPRGVRRAGSPTWKFYWGISTYIILYREAAV</sequence>
<comment type="caution">
    <text evidence="1">The sequence shown here is derived from an EMBL/GenBank/DDBJ whole genome shotgun (WGS) entry which is preliminary data.</text>
</comment>
<dbReference type="AlphaFoldDB" id="A0A9N9YME2"/>